<dbReference type="InterPro" id="IPR013751">
    <property type="entry name" value="ACP_syn_III_N"/>
</dbReference>
<accession>A0ABY7H738</accession>
<protein>
    <submittedName>
        <fullName evidence="5">3-oxoacyl-ACP synthase</fullName>
    </submittedName>
</protein>
<dbReference type="InterPro" id="IPR013747">
    <property type="entry name" value="ACP_syn_III_C"/>
</dbReference>
<name>A0ABY7H738_9BACT</name>
<evidence type="ECO:0000256" key="1">
    <source>
        <dbReference type="ARBA" id="ARBA00022679"/>
    </source>
</evidence>
<evidence type="ECO:0000313" key="6">
    <source>
        <dbReference type="Proteomes" id="UP001164459"/>
    </source>
</evidence>
<organism evidence="5 6">
    <name type="scientific">Nannocystis punicea</name>
    <dbReference type="NCBI Taxonomy" id="2995304"/>
    <lineage>
        <taxon>Bacteria</taxon>
        <taxon>Pseudomonadati</taxon>
        <taxon>Myxococcota</taxon>
        <taxon>Polyangia</taxon>
        <taxon>Nannocystales</taxon>
        <taxon>Nannocystaceae</taxon>
        <taxon>Nannocystis</taxon>
    </lineage>
</organism>
<dbReference type="Proteomes" id="UP001164459">
    <property type="component" value="Chromosome"/>
</dbReference>
<evidence type="ECO:0000313" key="5">
    <source>
        <dbReference type="EMBL" id="WAS94983.1"/>
    </source>
</evidence>
<sequence>MITEVGILGLGHAVPDTIRHNDDPLFAGLPHAAGSPFTGFRERRVLAPGERVEALGVRAARAALADAGVAAGAIDRLYGAVSPAEHVTPSGLFALHAELGLRRDATVVPIHSEFTNFVVALTSACEAVAAGRCERALVVVAAGWSRLVDYADAGAFGIGDGAGAVVVGRGGSLRFVDELGETYSELREAMTVQLRRPRRAAEPNPDPQLTFVFEAAARRVYEELATAAPLRLWSTLLARHGLSPADVALVTHQPNRPVLAAWQQHLGPAELPSVVETLGNCTLATAAIVLSLHARSLQSRHVVLMGLGCGQNFAAMLLRRT</sequence>
<keyword evidence="1" id="KW-0808">Transferase</keyword>
<dbReference type="Gene3D" id="3.40.47.10">
    <property type="match status" value="1"/>
</dbReference>
<dbReference type="PANTHER" id="PTHR34069:SF2">
    <property type="entry name" value="BETA-KETOACYL-[ACYL-CARRIER-PROTEIN] SYNTHASE III"/>
    <property type="match status" value="1"/>
</dbReference>
<gene>
    <name evidence="5" type="ORF">O0S08_02375</name>
</gene>
<dbReference type="Pfam" id="PF08541">
    <property type="entry name" value="ACP_syn_III_C"/>
    <property type="match status" value="1"/>
</dbReference>
<feature type="domain" description="Beta-ketoacyl-[acyl-carrier-protein] synthase III N-terminal" evidence="4">
    <location>
        <begin position="116"/>
        <end position="171"/>
    </location>
</feature>
<dbReference type="RefSeq" id="WP_269037317.1">
    <property type="nucleotide sequence ID" value="NZ_CP114040.1"/>
</dbReference>
<dbReference type="PANTHER" id="PTHR34069">
    <property type="entry name" value="3-OXOACYL-[ACYL-CARRIER-PROTEIN] SYNTHASE 3"/>
    <property type="match status" value="1"/>
</dbReference>
<dbReference type="Pfam" id="PF08545">
    <property type="entry name" value="ACP_syn_III"/>
    <property type="match status" value="1"/>
</dbReference>
<dbReference type="InterPro" id="IPR016039">
    <property type="entry name" value="Thiolase-like"/>
</dbReference>
<feature type="domain" description="Beta-ketoacyl-[acyl-carrier-protein] synthase III C-terminal" evidence="3">
    <location>
        <begin position="237"/>
        <end position="319"/>
    </location>
</feature>
<dbReference type="EMBL" id="CP114040">
    <property type="protein sequence ID" value="WAS94983.1"/>
    <property type="molecule type" value="Genomic_DNA"/>
</dbReference>
<dbReference type="SUPFAM" id="SSF53901">
    <property type="entry name" value="Thiolase-like"/>
    <property type="match status" value="1"/>
</dbReference>
<proteinExistence type="predicted"/>
<evidence type="ECO:0000259" key="3">
    <source>
        <dbReference type="Pfam" id="PF08541"/>
    </source>
</evidence>
<keyword evidence="6" id="KW-1185">Reference proteome</keyword>
<keyword evidence="2" id="KW-0012">Acyltransferase</keyword>
<reference evidence="5" key="1">
    <citation type="submission" date="2022-11" db="EMBL/GenBank/DDBJ databases">
        <title>Minimal conservation of predation-associated metabolite biosynthetic gene clusters underscores biosynthetic potential of Myxococcota including descriptions for ten novel species: Archangium lansinium sp. nov., Myxococcus landrumus sp. nov., Nannocystis bai.</title>
        <authorList>
            <person name="Ahearne A."/>
            <person name="Stevens C."/>
            <person name="Dowd S."/>
        </authorList>
    </citation>
    <scope>NUCLEOTIDE SEQUENCE</scope>
    <source>
        <strain evidence="5">Fl3</strain>
    </source>
</reference>
<evidence type="ECO:0000259" key="4">
    <source>
        <dbReference type="Pfam" id="PF08545"/>
    </source>
</evidence>
<evidence type="ECO:0000256" key="2">
    <source>
        <dbReference type="ARBA" id="ARBA00023315"/>
    </source>
</evidence>